<dbReference type="PRINTS" id="PR00081">
    <property type="entry name" value="GDHRDH"/>
</dbReference>
<dbReference type="PANTHER" id="PTHR43157:SF31">
    <property type="entry name" value="PHOSPHATIDYLINOSITOL-GLYCAN BIOSYNTHESIS CLASS F PROTEIN"/>
    <property type="match status" value="1"/>
</dbReference>
<name>A0A6M2DWY2_XENCH</name>
<keyword evidence="1" id="KW-0560">Oxidoreductase</keyword>
<sequence>MQLGVNHLGHFLLTNLLLDLLKAAPAARIVHVSSLAHTRGKIKLDDLNSDISYDPGNAYNQSKLANILFSNELARRLEGTNVTSNALHPGVVDTELVRHMPIFSSTVSRFILKCLLWPFIKTPMQGAQTTLHVALHPELEGVSGKYFSDCKEKQVAIQATDSKTASWLWAVSEKWTGLTY</sequence>
<feature type="chain" id="PRO_5026648743" evidence="2">
    <location>
        <begin position="24"/>
        <end position="180"/>
    </location>
</feature>
<dbReference type="InterPro" id="IPR002347">
    <property type="entry name" value="SDR_fam"/>
</dbReference>
<organism evidence="3">
    <name type="scientific">Xenopsylla cheopis</name>
    <name type="common">Oriental rat flea</name>
    <name type="synonym">Pulex cheopis</name>
    <dbReference type="NCBI Taxonomy" id="163159"/>
    <lineage>
        <taxon>Eukaryota</taxon>
        <taxon>Metazoa</taxon>
        <taxon>Ecdysozoa</taxon>
        <taxon>Arthropoda</taxon>
        <taxon>Hexapoda</taxon>
        <taxon>Insecta</taxon>
        <taxon>Pterygota</taxon>
        <taxon>Neoptera</taxon>
        <taxon>Endopterygota</taxon>
        <taxon>Siphonaptera</taxon>
        <taxon>Pulicidae</taxon>
        <taxon>Xenopsyllinae</taxon>
        <taxon>Xenopsylla</taxon>
    </lineage>
</organism>
<protein>
    <submittedName>
        <fullName evidence="3">Putative dehydrogenase with different specificities related to short-chain alcohol dehydrogenase</fullName>
    </submittedName>
</protein>
<accession>A0A6M2DWY2</accession>
<dbReference type="AlphaFoldDB" id="A0A6M2DWY2"/>
<dbReference type="InterPro" id="IPR036291">
    <property type="entry name" value="NAD(P)-bd_dom_sf"/>
</dbReference>
<dbReference type="PANTHER" id="PTHR43157">
    <property type="entry name" value="PHOSPHATIDYLINOSITOL-GLYCAN BIOSYNTHESIS CLASS F PROTEIN-RELATED"/>
    <property type="match status" value="1"/>
</dbReference>
<proteinExistence type="predicted"/>
<dbReference type="SUPFAM" id="SSF51735">
    <property type="entry name" value="NAD(P)-binding Rossmann-fold domains"/>
    <property type="match status" value="1"/>
</dbReference>
<dbReference type="EMBL" id="GIIL01006768">
    <property type="protein sequence ID" value="NOV50494.1"/>
    <property type="molecule type" value="Transcribed_RNA"/>
</dbReference>
<dbReference type="Gene3D" id="3.40.50.720">
    <property type="entry name" value="NAD(P)-binding Rossmann-like Domain"/>
    <property type="match status" value="1"/>
</dbReference>
<reference evidence="3" key="1">
    <citation type="submission" date="2020-03" db="EMBL/GenBank/DDBJ databases">
        <title>Transcriptomic Profiling of the Digestive Tract of the Rat Flea, Xenopsylla cheopis, Following Blood Feeding and Infection with Yersinia pestis.</title>
        <authorList>
            <person name="Bland D.M."/>
            <person name="Martens C.A."/>
            <person name="Virtaneva K."/>
            <person name="Kanakabandi K."/>
            <person name="Long D."/>
            <person name="Rosenke R."/>
            <person name="Saturday G.A."/>
            <person name="Hoyt F.H."/>
            <person name="Bruno D.P."/>
            <person name="Ribeiro J.M.C."/>
            <person name="Hinnebusch J."/>
        </authorList>
    </citation>
    <scope>NUCLEOTIDE SEQUENCE</scope>
</reference>
<keyword evidence="2" id="KW-0732">Signal</keyword>
<evidence type="ECO:0000313" key="3">
    <source>
        <dbReference type="EMBL" id="NOV50494.1"/>
    </source>
</evidence>
<dbReference type="Pfam" id="PF00106">
    <property type="entry name" value="adh_short"/>
    <property type="match status" value="1"/>
</dbReference>
<feature type="signal peptide" evidence="2">
    <location>
        <begin position="1"/>
        <end position="23"/>
    </location>
</feature>
<evidence type="ECO:0000256" key="1">
    <source>
        <dbReference type="ARBA" id="ARBA00023002"/>
    </source>
</evidence>
<dbReference type="GO" id="GO:0016491">
    <property type="term" value="F:oxidoreductase activity"/>
    <property type="evidence" value="ECO:0007669"/>
    <property type="project" value="UniProtKB-KW"/>
</dbReference>
<evidence type="ECO:0000256" key="2">
    <source>
        <dbReference type="SAM" id="SignalP"/>
    </source>
</evidence>